<dbReference type="EMBL" id="CP016893">
    <property type="protein sequence ID" value="AST58208.1"/>
    <property type="molecule type" value="Genomic_DNA"/>
</dbReference>
<reference evidence="3 4" key="1">
    <citation type="submission" date="2016-08" db="EMBL/GenBank/DDBJ databases">
        <title>A novel genetic cassette of butanologenic Thermoanaerobacterium thermosaccharolyticum that directly convert cellulose to butanol.</title>
        <authorList>
            <person name="Li T."/>
            <person name="He J."/>
        </authorList>
    </citation>
    <scope>NUCLEOTIDE SEQUENCE [LARGE SCALE GENOMIC DNA]</scope>
    <source>
        <strain evidence="3 4">TG57</strain>
    </source>
</reference>
<keyword evidence="3" id="KW-0489">Methyltransferase</keyword>
<sequence length="176" mass="19458">MIKAVQFLNQVQAGYGTDEKMNMEPQSQFGAIGLGMLLKNTMMRNGGDIIGTVICGDNYFLENKVEAIEKILTMIKQFNPDVVICGPALNYKRYGDCCGYLTEAVIEKLDIPAFAAMSKDNTGTELFRKKIYIIETPNRGGIGLNDSLRKISKFAVKLAQGQPIGSPEEEGYFPQE</sequence>
<dbReference type="AlphaFoldDB" id="A0A223I0F7"/>
<dbReference type="GO" id="GO:0050485">
    <property type="term" value="F:oxidoreductase activity, acting on X-H and Y-H to form an X-Y bond, with a disulfide as acceptor"/>
    <property type="evidence" value="ECO:0007669"/>
    <property type="project" value="InterPro"/>
</dbReference>
<dbReference type="InterPro" id="IPR010187">
    <property type="entry name" value="Various_sel_PB"/>
</dbReference>
<dbReference type="Pfam" id="PF07355">
    <property type="entry name" value="GRDB"/>
    <property type="match status" value="1"/>
</dbReference>
<keyword evidence="2" id="KW-0560">Oxidoreductase</keyword>
<accession>A0A223I0F7</accession>
<organism evidence="3 4">
    <name type="scientific">Thermoanaerobacterium thermosaccharolyticum</name>
    <name type="common">Clostridium thermosaccharolyticum</name>
    <dbReference type="NCBI Taxonomy" id="1517"/>
    <lineage>
        <taxon>Bacteria</taxon>
        <taxon>Bacillati</taxon>
        <taxon>Bacillota</taxon>
        <taxon>Clostridia</taxon>
        <taxon>Thermoanaerobacterales</taxon>
        <taxon>Thermoanaerobacteraceae</taxon>
        <taxon>Thermoanaerobacterium</taxon>
    </lineage>
</organism>
<evidence type="ECO:0000256" key="2">
    <source>
        <dbReference type="ARBA" id="ARBA00023002"/>
    </source>
</evidence>
<evidence type="ECO:0000313" key="4">
    <source>
        <dbReference type="Proteomes" id="UP000214975"/>
    </source>
</evidence>
<dbReference type="Proteomes" id="UP000214975">
    <property type="component" value="Chromosome"/>
</dbReference>
<dbReference type="NCBIfam" id="TIGR01918">
    <property type="entry name" value="various_sel_PB"/>
    <property type="match status" value="1"/>
</dbReference>
<proteinExistence type="predicted"/>
<name>A0A223I0F7_THETR</name>
<dbReference type="GO" id="GO:0032259">
    <property type="term" value="P:methylation"/>
    <property type="evidence" value="ECO:0007669"/>
    <property type="project" value="UniProtKB-KW"/>
</dbReference>
<dbReference type="GO" id="GO:0008168">
    <property type="term" value="F:methyltransferase activity"/>
    <property type="evidence" value="ECO:0007669"/>
    <property type="project" value="UniProtKB-KW"/>
</dbReference>
<keyword evidence="1" id="KW-0712">Selenocysteine</keyword>
<evidence type="ECO:0000256" key="1">
    <source>
        <dbReference type="ARBA" id="ARBA00022933"/>
    </source>
</evidence>
<keyword evidence="3" id="KW-0808">Transferase</keyword>
<evidence type="ECO:0000313" key="3">
    <source>
        <dbReference type="EMBL" id="AST58208.1"/>
    </source>
</evidence>
<dbReference type="RefSeq" id="WP_094397613.1">
    <property type="nucleotide sequence ID" value="NZ_CP016893.1"/>
</dbReference>
<gene>
    <name evidence="3" type="ORF">Thert_02291</name>
</gene>
<protein>
    <submittedName>
        <fullName evidence="3">Beta-aspartate methyltransferase</fullName>
    </submittedName>
</protein>